<sequence length="155" mass="17986">MEGLLLHLDGRNEAIGDIRYVVQIFNASGASLLDSMELENYMPTTQPLSLKVSTAPNQFCINLLQRNKVRKSLRFAAPSQESLYQWQKAIFEWRRTVFDRSPTTMDDMVKQLESLLELVQLYEIQPRKRKSFLHRISIASFKALIRRTRKIAQAA</sequence>
<dbReference type="EMBL" id="JNBS01000305">
    <property type="protein sequence ID" value="OQS06809.1"/>
    <property type="molecule type" value="Genomic_DNA"/>
</dbReference>
<name>A0A1W0A9E0_9STRA</name>
<keyword evidence="2" id="KW-1185">Reference proteome</keyword>
<organism evidence="1 2">
    <name type="scientific">Thraustotheca clavata</name>
    <dbReference type="NCBI Taxonomy" id="74557"/>
    <lineage>
        <taxon>Eukaryota</taxon>
        <taxon>Sar</taxon>
        <taxon>Stramenopiles</taxon>
        <taxon>Oomycota</taxon>
        <taxon>Saprolegniomycetes</taxon>
        <taxon>Saprolegniales</taxon>
        <taxon>Achlyaceae</taxon>
        <taxon>Thraustotheca</taxon>
    </lineage>
</organism>
<comment type="caution">
    <text evidence="1">The sequence shown here is derived from an EMBL/GenBank/DDBJ whole genome shotgun (WGS) entry which is preliminary data.</text>
</comment>
<proteinExistence type="predicted"/>
<dbReference type="AlphaFoldDB" id="A0A1W0A9E0"/>
<protein>
    <recommendedName>
        <fullName evidence="3">PH domain-containing protein</fullName>
    </recommendedName>
</protein>
<reference evidence="1 2" key="1">
    <citation type="journal article" date="2014" name="Genome Biol. Evol.">
        <title>The secreted proteins of Achlya hypogyna and Thraustotheca clavata identify the ancestral oomycete secretome and reveal gene acquisitions by horizontal gene transfer.</title>
        <authorList>
            <person name="Misner I."/>
            <person name="Blouin N."/>
            <person name="Leonard G."/>
            <person name="Richards T.A."/>
            <person name="Lane C.E."/>
        </authorList>
    </citation>
    <scope>NUCLEOTIDE SEQUENCE [LARGE SCALE GENOMIC DNA]</scope>
    <source>
        <strain evidence="1 2">ATCC 34112</strain>
    </source>
</reference>
<gene>
    <name evidence="1" type="ORF">THRCLA_01173</name>
</gene>
<dbReference type="Proteomes" id="UP000243217">
    <property type="component" value="Unassembled WGS sequence"/>
</dbReference>
<dbReference type="OrthoDB" id="67644at2759"/>
<evidence type="ECO:0000313" key="2">
    <source>
        <dbReference type="Proteomes" id="UP000243217"/>
    </source>
</evidence>
<evidence type="ECO:0008006" key="3">
    <source>
        <dbReference type="Google" id="ProtNLM"/>
    </source>
</evidence>
<accession>A0A1W0A9E0</accession>
<evidence type="ECO:0000313" key="1">
    <source>
        <dbReference type="EMBL" id="OQS06809.1"/>
    </source>
</evidence>